<reference evidence="2" key="1">
    <citation type="submission" date="2017-02" db="EMBL/GenBank/DDBJ databases">
        <authorList>
            <person name="Daims H."/>
        </authorList>
    </citation>
    <scope>NUCLEOTIDE SEQUENCE [LARGE SCALE GENOMIC DNA]</scope>
</reference>
<dbReference type="AlphaFoldDB" id="A0A1R4H457"/>
<dbReference type="EMBL" id="FUKJ01000113">
    <property type="protein sequence ID" value="SJM91043.1"/>
    <property type="molecule type" value="Genomic_DNA"/>
</dbReference>
<evidence type="ECO:0000313" key="2">
    <source>
        <dbReference type="Proteomes" id="UP000195442"/>
    </source>
</evidence>
<proteinExistence type="predicted"/>
<evidence type="ECO:0000313" key="1">
    <source>
        <dbReference type="EMBL" id="SJM91043.1"/>
    </source>
</evidence>
<sequence>MIRRIAALVLQQPISPRQKTDLVAFLKSLTDERVRWEKAPFDHPQLRVPHGHSAFVDPNNLKQAEDLYLTVPAIGKKGRVDLGPIRAFESYLKPKHCGGLAKNCQIPKKNAIKCSLCMQFM</sequence>
<dbReference type="OrthoDB" id="9805202at2"/>
<keyword evidence="2" id="KW-1185">Reference proteome</keyword>
<accession>A0A1R4H457</accession>
<dbReference type="RefSeq" id="WP_087146358.1">
    <property type="nucleotide sequence ID" value="NZ_FUKJ01000113.1"/>
</dbReference>
<dbReference type="Proteomes" id="UP000195442">
    <property type="component" value="Unassembled WGS sequence"/>
</dbReference>
<organism evidence="1 2">
    <name type="scientific">Crenothrix polyspora</name>
    <dbReference type="NCBI Taxonomy" id="360316"/>
    <lineage>
        <taxon>Bacteria</taxon>
        <taxon>Pseudomonadati</taxon>
        <taxon>Pseudomonadota</taxon>
        <taxon>Gammaproteobacteria</taxon>
        <taxon>Methylococcales</taxon>
        <taxon>Crenotrichaceae</taxon>
        <taxon>Crenothrix</taxon>
    </lineage>
</organism>
<protein>
    <submittedName>
        <fullName evidence="1">Uncharacterized protein</fullName>
    </submittedName>
</protein>
<name>A0A1R4H457_9GAMM</name>
<gene>
    <name evidence="1" type="ORF">CRENPOLYSF2_200003</name>
</gene>